<protein>
    <recommendedName>
        <fullName evidence="2">GGDEF domain-containing protein</fullName>
    </recommendedName>
</protein>
<name>A0A1L3MTG4_9BACI</name>
<dbReference type="Proteomes" id="UP000181936">
    <property type="component" value="Chromosome"/>
</dbReference>
<dbReference type="STRING" id="1547283.A9C19_13190"/>
<feature type="transmembrane region" description="Helical" evidence="1">
    <location>
        <begin position="20"/>
        <end position="38"/>
    </location>
</feature>
<reference evidence="3 4" key="1">
    <citation type="journal article" date="2016" name="Sci. Rep.">
        <title>Complete genome sequence and transcriptomic analysis of a novel marine strain Bacillus weihaiensis reveals the mechanism of brown algae degradation.</title>
        <authorList>
            <person name="Zhu Y."/>
            <person name="Chen P."/>
            <person name="Bao Y."/>
            <person name="Men Y."/>
            <person name="Zeng Y."/>
            <person name="Yang J."/>
            <person name="Sun J."/>
            <person name="Sun Y."/>
        </authorList>
    </citation>
    <scope>NUCLEOTIDE SEQUENCE [LARGE SCALE GENOMIC DNA]</scope>
    <source>
        <strain evidence="3 4">Alg07</strain>
    </source>
</reference>
<dbReference type="PANTHER" id="PTHR45138">
    <property type="entry name" value="REGULATORY COMPONENTS OF SENSORY TRANSDUCTION SYSTEM"/>
    <property type="match status" value="1"/>
</dbReference>
<dbReference type="SUPFAM" id="SSF55073">
    <property type="entry name" value="Nucleotide cyclase"/>
    <property type="match status" value="1"/>
</dbReference>
<proteinExistence type="predicted"/>
<dbReference type="GO" id="GO:0052621">
    <property type="term" value="F:diguanylate cyclase activity"/>
    <property type="evidence" value="ECO:0007669"/>
    <property type="project" value="TreeGrafter"/>
</dbReference>
<dbReference type="KEGG" id="bwh:A9C19_13190"/>
<keyword evidence="1" id="KW-0472">Membrane</keyword>
<dbReference type="EMBL" id="CP016020">
    <property type="protein sequence ID" value="APH05627.1"/>
    <property type="molecule type" value="Genomic_DNA"/>
</dbReference>
<dbReference type="OrthoDB" id="9759607at2"/>
<dbReference type="PROSITE" id="PS50887">
    <property type="entry name" value="GGDEF"/>
    <property type="match status" value="1"/>
</dbReference>
<dbReference type="GO" id="GO:1902201">
    <property type="term" value="P:negative regulation of bacterial-type flagellum-dependent cell motility"/>
    <property type="evidence" value="ECO:0007669"/>
    <property type="project" value="TreeGrafter"/>
</dbReference>
<dbReference type="Pfam" id="PF00990">
    <property type="entry name" value="GGDEF"/>
    <property type="match status" value="1"/>
</dbReference>
<gene>
    <name evidence="3" type="ORF">A9C19_13190</name>
</gene>
<dbReference type="InterPro" id="IPR050469">
    <property type="entry name" value="Diguanylate_Cyclase"/>
</dbReference>
<keyword evidence="1" id="KW-0812">Transmembrane</keyword>
<dbReference type="CDD" id="cd01949">
    <property type="entry name" value="GGDEF"/>
    <property type="match status" value="1"/>
</dbReference>
<dbReference type="SMART" id="SM00267">
    <property type="entry name" value="GGDEF"/>
    <property type="match status" value="1"/>
</dbReference>
<evidence type="ECO:0000259" key="2">
    <source>
        <dbReference type="PROSITE" id="PS50887"/>
    </source>
</evidence>
<feature type="transmembrane region" description="Helical" evidence="1">
    <location>
        <begin position="148"/>
        <end position="172"/>
    </location>
</feature>
<dbReference type="Gene3D" id="3.30.70.270">
    <property type="match status" value="1"/>
</dbReference>
<dbReference type="NCBIfam" id="TIGR00254">
    <property type="entry name" value="GGDEF"/>
    <property type="match status" value="1"/>
</dbReference>
<feature type="transmembrane region" description="Helical" evidence="1">
    <location>
        <begin position="120"/>
        <end position="142"/>
    </location>
</feature>
<evidence type="ECO:0000313" key="3">
    <source>
        <dbReference type="EMBL" id="APH05627.1"/>
    </source>
</evidence>
<feature type="transmembrane region" description="Helical" evidence="1">
    <location>
        <begin position="89"/>
        <end position="113"/>
    </location>
</feature>
<dbReference type="InterPro" id="IPR029787">
    <property type="entry name" value="Nucleotide_cyclase"/>
</dbReference>
<accession>A0A1L3MTG4</accession>
<dbReference type="FunFam" id="3.30.70.270:FF:000001">
    <property type="entry name" value="Diguanylate cyclase domain protein"/>
    <property type="match status" value="1"/>
</dbReference>
<dbReference type="GO" id="GO:0005886">
    <property type="term" value="C:plasma membrane"/>
    <property type="evidence" value="ECO:0007669"/>
    <property type="project" value="TreeGrafter"/>
</dbReference>
<feature type="domain" description="GGDEF" evidence="2">
    <location>
        <begin position="217"/>
        <end position="351"/>
    </location>
</feature>
<keyword evidence="1" id="KW-1133">Transmembrane helix</keyword>
<sequence>MKKNHFLLTDYRTEQIFSLLRWIFLLLAFLIFNFRPIAEIAKFNVQTFNYLLIFGIIYMICSQVALAKVSHDHKIFTSIMKAGILFDYIALMWLLILSGGVTSPLFPISYLIVMHATIYWGIKGAVISCVGMILSYVGLFIVDYPLQPFSFFIFILNTMFLFIIGFFGALIVNRERYHYRLQGRYKDLMIRDYLTGLYNHRHFQDTLKQAFMNKNTTKMSVVLADIDNFKQVNDQYGHVTGDQVLMKIGEMLKKTVPPSVGDCFRYGGEEFALVFYTDDRITIMAYLDSIFKELNQLTFTDDQTTFSVTMSIGLVKGINRYESSYTVVKQADELLYKAKKNGKNQACFDCGAIIKGV</sequence>
<organism evidence="3 4">
    <name type="scientific">Bacillus weihaiensis</name>
    <dbReference type="NCBI Taxonomy" id="1547283"/>
    <lineage>
        <taxon>Bacteria</taxon>
        <taxon>Bacillati</taxon>
        <taxon>Bacillota</taxon>
        <taxon>Bacilli</taxon>
        <taxon>Bacillales</taxon>
        <taxon>Bacillaceae</taxon>
        <taxon>Bacillus</taxon>
    </lineage>
</organism>
<dbReference type="AlphaFoldDB" id="A0A1L3MTG4"/>
<evidence type="ECO:0000256" key="1">
    <source>
        <dbReference type="SAM" id="Phobius"/>
    </source>
</evidence>
<keyword evidence="4" id="KW-1185">Reference proteome</keyword>
<evidence type="ECO:0000313" key="4">
    <source>
        <dbReference type="Proteomes" id="UP000181936"/>
    </source>
</evidence>
<feature type="transmembrane region" description="Helical" evidence="1">
    <location>
        <begin position="50"/>
        <end position="69"/>
    </location>
</feature>
<dbReference type="GO" id="GO:0043709">
    <property type="term" value="P:cell adhesion involved in single-species biofilm formation"/>
    <property type="evidence" value="ECO:0007669"/>
    <property type="project" value="TreeGrafter"/>
</dbReference>
<dbReference type="InterPro" id="IPR000160">
    <property type="entry name" value="GGDEF_dom"/>
</dbReference>
<dbReference type="RefSeq" id="WP_072580420.1">
    <property type="nucleotide sequence ID" value="NZ_CP016020.1"/>
</dbReference>
<dbReference type="InterPro" id="IPR043128">
    <property type="entry name" value="Rev_trsase/Diguanyl_cyclase"/>
</dbReference>
<dbReference type="PANTHER" id="PTHR45138:SF9">
    <property type="entry name" value="DIGUANYLATE CYCLASE DGCM-RELATED"/>
    <property type="match status" value="1"/>
</dbReference>